<dbReference type="Pfam" id="PF08502">
    <property type="entry name" value="LeuA_dimer"/>
    <property type="match status" value="1"/>
</dbReference>
<dbReference type="PROSITE" id="PS00815">
    <property type="entry name" value="AIPM_HOMOCIT_SYNTH_1"/>
    <property type="match status" value="1"/>
</dbReference>
<dbReference type="NCBIfam" id="NF002086">
    <property type="entry name" value="PRK00915.1-3"/>
    <property type="match status" value="1"/>
</dbReference>
<feature type="binding site" evidence="12">
    <location>
        <position position="20"/>
    </location>
    <ligand>
        <name>Mn(2+)</name>
        <dbReference type="ChEBI" id="CHEBI:29035"/>
    </ligand>
</feature>
<dbReference type="Pfam" id="PF00682">
    <property type="entry name" value="HMGL-like"/>
    <property type="match status" value="1"/>
</dbReference>
<comment type="pathway">
    <text evidence="1 12">Amino-acid biosynthesis; L-leucine biosynthesis; L-leucine from 3-methyl-2-oxobutanoate: step 1/4.</text>
</comment>
<comment type="caution">
    <text evidence="14">The sequence shown here is derived from an EMBL/GenBank/DDBJ whole genome shotgun (WGS) entry which is preliminary data.</text>
</comment>
<dbReference type="HAMAP" id="MF_01025">
    <property type="entry name" value="LeuA_type1"/>
    <property type="match status" value="1"/>
</dbReference>
<keyword evidence="7 12" id="KW-0808">Transferase</keyword>
<name>A0ABY3N2F7_9GAMM</name>
<evidence type="ECO:0000259" key="13">
    <source>
        <dbReference type="PROSITE" id="PS50991"/>
    </source>
</evidence>
<dbReference type="RefSeq" id="WP_101343513.1">
    <property type="nucleotide sequence ID" value="NZ_PJAI02000001.1"/>
</dbReference>
<dbReference type="PANTHER" id="PTHR10277">
    <property type="entry name" value="HOMOCITRATE SYNTHASE-RELATED"/>
    <property type="match status" value="1"/>
</dbReference>
<keyword evidence="12" id="KW-0963">Cytoplasm</keyword>
<feature type="binding site" evidence="12">
    <location>
        <position position="210"/>
    </location>
    <ligand>
        <name>Mn(2+)</name>
        <dbReference type="ChEBI" id="CHEBI:29035"/>
    </ligand>
</feature>
<keyword evidence="6 12" id="KW-0028">Amino-acid biosynthesis</keyword>
<keyword evidence="10 12" id="KW-0100">Branched-chain amino acid biosynthesis</keyword>
<evidence type="ECO:0000256" key="7">
    <source>
        <dbReference type="ARBA" id="ARBA00022679"/>
    </source>
</evidence>
<dbReference type="InterPro" id="IPR002034">
    <property type="entry name" value="AIPM/Hcit_synth_CS"/>
</dbReference>
<evidence type="ECO:0000256" key="8">
    <source>
        <dbReference type="ARBA" id="ARBA00022723"/>
    </source>
</evidence>
<accession>A0ABY3N2F7</accession>
<dbReference type="InterPro" id="IPR036230">
    <property type="entry name" value="LeuA_allosteric_dom_sf"/>
</dbReference>
<dbReference type="SUPFAM" id="SSF110921">
    <property type="entry name" value="2-isopropylmalate synthase LeuA, allosteric (dimerisation) domain"/>
    <property type="match status" value="1"/>
</dbReference>
<evidence type="ECO:0000256" key="11">
    <source>
        <dbReference type="ARBA" id="ARBA00037629"/>
    </source>
</evidence>
<dbReference type="InterPro" id="IPR013709">
    <property type="entry name" value="2-isopropylmalate_synth_dimer"/>
</dbReference>
<evidence type="ECO:0000256" key="1">
    <source>
        <dbReference type="ARBA" id="ARBA00004689"/>
    </source>
</evidence>
<evidence type="ECO:0000256" key="2">
    <source>
        <dbReference type="ARBA" id="ARBA00009396"/>
    </source>
</evidence>
<comment type="catalytic activity">
    <reaction evidence="12">
        <text>3-methyl-2-oxobutanoate + acetyl-CoA + H2O = (2S)-2-isopropylmalate + CoA + H(+)</text>
        <dbReference type="Rhea" id="RHEA:21524"/>
        <dbReference type="ChEBI" id="CHEBI:1178"/>
        <dbReference type="ChEBI" id="CHEBI:11851"/>
        <dbReference type="ChEBI" id="CHEBI:15377"/>
        <dbReference type="ChEBI" id="CHEBI:15378"/>
        <dbReference type="ChEBI" id="CHEBI:57287"/>
        <dbReference type="ChEBI" id="CHEBI:57288"/>
        <dbReference type="EC" id="2.3.3.13"/>
    </reaction>
</comment>
<comment type="similarity">
    <text evidence="2 12">Belongs to the alpha-IPM synthase/homocitrate synthase family. LeuA type 1 subfamily.</text>
</comment>
<dbReference type="EMBL" id="PJAI02000001">
    <property type="protein sequence ID" value="TYK67407.1"/>
    <property type="molecule type" value="Genomic_DNA"/>
</dbReference>
<gene>
    <name evidence="12 14" type="primary">leuA</name>
    <name evidence="14" type="ORF">CWS31_002460</name>
</gene>
<feature type="region of interest" description="Regulatory domain" evidence="12">
    <location>
        <begin position="398"/>
        <end position="559"/>
    </location>
</feature>
<dbReference type="InterPro" id="IPR013785">
    <property type="entry name" value="Aldolase_TIM"/>
</dbReference>
<organism evidence="14 15">
    <name type="scientific">Colwellia echini</name>
    <dbReference type="NCBI Taxonomy" id="1982103"/>
    <lineage>
        <taxon>Bacteria</taxon>
        <taxon>Pseudomonadati</taxon>
        <taxon>Pseudomonadota</taxon>
        <taxon>Gammaproteobacteria</taxon>
        <taxon>Alteromonadales</taxon>
        <taxon>Colwelliaceae</taxon>
        <taxon>Colwellia</taxon>
    </lineage>
</organism>
<feature type="binding site" evidence="12">
    <location>
        <position position="208"/>
    </location>
    <ligand>
        <name>Mn(2+)</name>
        <dbReference type="ChEBI" id="CHEBI:29035"/>
    </ligand>
</feature>
<dbReference type="SUPFAM" id="SSF51569">
    <property type="entry name" value="Aldolase"/>
    <property type="match status" value="1"/>
</dbReference>
<keyword evidence="14" id="KW-0012">Acyltransferase</keyword>
<keyword evidence="5 12" id="KW-0432">Leucine biosynthesis</keyword>
<dbReference type="CDD" id="cd07940">
    <property type="entry name" value="DRE_TIM_IPMS"/>
    <property type="match status" value="1"/>
</dbReference>
<dbReference type="Gene3D" id="3.30.160.270">
    <property type="match status" value="1"/>
</dbReference>
<proteinExistence type="inferred from homology"/>
<keyword evidence="9 12" id="KW-0464">Manganese</keyword>
<feature type="domain" description="Pyruvate carboxyltransferase" evidence="13">
    <location>
        <begin position="11"/>
        <end position="273"/>
    </location>
</feature>
<dbReference type="InterPro" id="IPR000891">
    <property type="entry name" value="PYR_CT"/>
</dbReference>
<dbReference type="PANTHER" id="PTHR10277:SF9">
    <property type="entry name" value="2-ISOPROPYLMALATE SYNTHASE 1, CHLOROPLASTIC-RELATED"/>
    <property type="match status" value="1"/>
</dbReference>
<sequence length="559" mass="60869">MSTSQIDNDQVIIFDTTLRDGEQALNASLSVHEKLQIALAIERLGVDVMEVGFPVSSPGDFESVQQIARVIKNATVCGLARAVEADIDACGQALGVAEQFRIHTFISTSDVHVQQKLKKEFSDVEAMAIHAVKHARKYTDDVEFSCEDAGRTPIDNLCRMVESAIKAGATTVNIPDTVGYTLPFEFQGIITNLFNRVPNIDQAVISVHCHNDLGLAVANSMAAVQAGARQIECTINGIGERAGNCSLEEVAMIMKTRQALLGVKTNIKHQEIARVSKLVSTVCNMPVQLNKAIVGGNAFSHSSGIHQDGMLKASNTYEIMTPESVGIAKTKLNLTSRSGRHVIKHRMESLGYKEADYEIEELYADFLALADKKGQVFDDDLEALVFKLQQKDLKDFFQLEKINVQCGDGDFATASIKLRLGEKAADQVTEQAVNDTDESSTDEKEVEDNVIIHAATGNGPVDALYQAIKQSVDIEFEVSDYTISNKGSGEDGLGQADLVITWQGRNFHGYGLETDVIEASGQALINALNSIHRAMTIASLKSANSTENNEREQLKYNAV</sequence>
<keyword evidence="15" id="KW-1185">Reference proteome</keyword>
<dbReference type="NCBIfam" id="TIGR00973">
    <property type="entry name" value="leuA_bact"/>
    <property type="match status" value="1"/>
</dbReference>
<dbReference type="Gene3D" id="1.10.238.260">
    <property type="match status" value="1"/>
</dbReference>
<evidence type="ECO:0000256" key="9">
    <source>
        <dbReference type="ARBA" id="ARBA00023211"/>
    </source>
</evidence>
<comment type="function">
    <text evidence="11 12">Catalyzes the condensation of the acetyl group of acetyl-CoA with 3-methyl-2-oxobutanoate (2-ketoisovalerate) to form 3-carboxy-3-hydroxy-4-methylpentanoate (2-isopropylmalate).</text>
</comment>
<evidence type="ECO:0000256" key="10">
    <source>
        <dbReference type="ARBA" id="ARBA00023304"/>
    </source>
</evidence>
<dbReference type="Gene3D" id="3.20.20.70">
    <property type="entry name" value="Aldolase class I"/>
    <property type="match status" value="1"/>
</dbReference>
<dbReference type="InterPro" id="IPR054691">
    <property type="entry name" value="LeuA/HCS_post-cat"/>
</dbReference>
<dbReference type="Proteomes" id="UP000815846">
    <property type="component" value="Unassembled WGS sequence"/>
</dbReference>
<dbReference type="InterPro" id="IPR050073">
    <property type="entry name" value="2-IPM_HCS-like"/>
</dbReference>
<evidence type="ECO:0000256" key="3">
    <source>
        <dbReference type="ARBA" id="ARBA00012973"/>
    </source>
</evidence>
<comment type="subunit">
    <text evidence="12">Homodimer.</text>
</comment>
<dbReference type="EC" id="2.3.3.13" evidence="3 12"/>
<dbReference type="SMART" id="SM00917">
    <property type="entry name" value="LeuA_dimer"/>
    <property type="match status" value="1"/>
</dbReference>
<dbReference type="PROSITE" id="PS00816">
    <property type="entry name" value="AIPM_HOMOCIT_SYNTH_2"/>
    <property type="match status" value="1"/>
</dbReference>
<dbReference type="Pfam" id="PF22617">
    <property type="entry name" value="HCS_D2"/>
    <property type="match status" value="1"/>
</dbReference>
<protein>
    <recommendedName>
        <fullName evidence="4 12">2-isopropylmalate synthase</fullName>
        <ecNumber evidence="3 12">2.3.3.13</ecNumber>
    </recommendedName>
    <alternativeName>
        <fullName evidence="12">Alpha-IPM synthase</fullName>
    </alternativeName>
    <alternativeName>
        <fullName evidence="12">Alpha-isopropylmalate synthase</fullName>
    </alternativeName>
</protein>
<dbReference type="GO" id="GO:0003852">
    <property type="term" value="F:2-isopropylmalate synthase activity"/>
    <property type="evidence" value="ECO:0007669"/>
    <property type="project" value="UniProtKB-EC"/>
</dbReference>
<evidence type="ECO:0000256" key="12">
    <source>
        <dbReference type="HAMAP-Rule" id="MF_01025"/>
    </source>
</evidence>
<evidence type="ECO:0000313" key="15">
    <source>
        <dbReference type="Proteomes" id="UP000815846"/>
    </source>
</evidence>
<keyword evidence="8 12" id="KW-0479">Metal-binding</keyword>
<evidence type="ECO:0000256" key="6">
    <source>
        <dbReference type="ARBA" id="ARBA00022605"/>
    </source>
</evidence>
<feature type="binding site" evidence="12">
    <location>
        <position position="244"/>
    </location>
    <ligand>
        <name>Mn(2+)</name>
        <dbReference type="ChEBI" id="CHEBI:29035"/>
    </ligand>
</feature>
<dbReference type="InterPro" id="IPR005671">
    <property type="entry name" value="LeuA_bact_synth"/>
</dbReference>
<evidence type="ECO:0000256" key="5">
    <source>
        <dbReference type="ARBA" id="ARBA00022430"/>
    </source>
</evidence>
<reference evidence="14 15" key="1">
    <citation type="submission" date="2019-08" db="EMBL/GenBank/DDBJ databases">
        <title>Microbe sample from Colwellia echini.</title>
        <authorList>
            <person name="Christiansen L."/>
            <person name="Pathiraja D."/>
            <person name="Schultz-Johansen M."/>
            <person name="Choi I.-G."/>
            <person name="Stougaard P."/>
        </authorList>
    </citation>
    <scope>NUCLEOTIDE SEQUENCE [LARGE SCALE GENOMIC DNA]</scope>
    <source>
        <strain evidence="14 15">A3</strain>
    </source>
</reference>
<evidence type="ECO:0000256" key="4">
    <source>
        <dbReference type="ARBA" id="ARBA00018198"/>
    </source>
</evidence>
<comment type="cofactor">
    <cofactor evidence="12">
        <name>Mn(2+)</name>
        <dbReference type="ChEBI" id="CHEBI:29035"/>
    </cofactor>
</comment>
<dbReference type="NCBIfam" id="NF002084">
    <property type="entry name" value="PRK00915.1-1"/>
    <property type="match status" value="1"/>
</dbReference>
<evidence type="ECO:0000313" key="14">
    <source>
        <dbReference type="EMBL" id="TYK67407.1"/>
    </source>
</evidence>
<dbReference type="PROSITE" id="PS50991">
    <property type="entry name" value="PYR_CT"/>
    <property type="match status" value="1"/>
</dbReference>